<reference evidence="2 3" key="1">
    <citation type="journal article" date="2014" name="PLoS Genet.">
        <title>Phylogenetically driven sequencing of extremely halophilic archaea reveals strategies for static and dynamic osmo-response.</title>
        <authorList>
            <person name="Becker E.A."/>
            <person name="Seitzer P.M."/>
            <person name="Tritt A."/>
            <person name="Larsen D."/>
            <person name="Krusor M."/>
            <person name="Yao A.I."/>
            <person name="Wu D."/>
            <person name="Madern D."/>
            <person name="Eisen J.A."/>
            <person name="Darling A.E."/>
            <person name="Facciotti M.T."/>
        </authorList>
    </citation>
    <scope>NUCLEOTIDE SEQUENCE [LARGE SCALE GENOMIC DNA]</scope>
    <source>
        <strain evidence="2 3">JCM 12890</strain>
    </source>
</reference>
<proteinExistence type="predicted"/>
<evidence type="ECO:0000313" key="3">
    <source>
        <dbReference type="Proteomes" id="UP000011511"/>
    </source>
</evidence>
<gene>
    <name evidence="2" type="ORF">C485_17772</name>
</gene>
<feature type="compositionally biased region" description="Polar residues" evidence="1">
    <location>
        <begin position="37"/>
        <end position="46"/>
    </location>
</feature>
<sequence>MGRVNKANFDEILDQVKPVDTTQEIEEKKQAPKQEQIRWNTTTGDAKQSPEPAPTLDIAPLLVAVARTEGVDPETITRDYSAYDLGRFLPAIYETVGTDILIEAVKEHRPDLYHVFEPVDKQGIRGDQLREIYKAVLDSYHIPYRVLTVKQVGEEDGWEIPVTFLEAGFHEDRGFPEEFEKGLIDSYKEEHKIDWIRHAHHNGQHNNDTYFYRLHCGSGLPPGVMDSKRLVSTNSHIVDYTLEEVVEVQDYR</sequence>
<keyword evidence="3" id="KW-1185">Reference proteome</keyword>
<dbReference type="EMBL" id="AOIK01000043">
    <property type="protein sequence ID" value="ELY83625.1"/>
    <property type="molecule type" value="Genomic_DNA"/>
</dbReference>
<evidence type="ECO:0000256" key="1">
    <source>
        <dbReference type="SAM" id="MobiDB-lite"/>
    </source>
</evidence>
<accession>L9ZAX2</accession>
<feature type="region of interest" description="Disordered" evidence="1">
    <location>
        <begin position="19"/>
        <end position="54"/>
    </location>
</feature>
<dbReference type="AlphaFoldDB" id="L9ZAX2"/>
<dbReference type="RefSeq" id="WP_007110769.1">
    <property type="nucleotide sequence ID" value="NZ_AOIK01000043.1"/>
</dbReference>
<dbReference type="Proteomes" id="UP000011511">
    <property type="component" value="Unassembled WGS sequence"/>
</dbReference>
<feature type="compositionally biased region" description="Basic and acidic residues" evidence="1">
    <location>
        <begin position="25"/>
        <end position="36"/>
    </location>
</feature>
<protein>
    <submittedName>
        <fullName evidence="2">Uncharacterized protein</fullName>
    </submittedName>
</protein>
<name>L9ZAX2_NATA2</name>
<comment type="caution">
    <text evidence="2">The sequence shown here is derived from an EMBL/GenBank/DDBJ whole genome shotgun (WGS) entry which is preliminary data.</text>
</comment>
<organism evidence="2 3">
    <name type="scientific">Natrinema altunense (strain JCM 12890 / CGMCC 1.3731 / AJ2)</name>
    <dbReference type="NCBI Taxonomy" id="1227494"/>
    <lineage>
        <taxon>Archaea</taxon>
        <taxon>Methanobacteriati</taxon>
        <taxon>Methanobacteriota</taxon>
        <taxon>Stenosarchaea group</taxon>
        <taxon>Halobacteria</taxon>
        <taxon>Halobacteriales</taxon>
        <taxon>Natrialbaceae</taxon>
        <taxon>Natrinema</taxon>
    </lineage>
</organism>
<evidence type="ECO:0000313" key="2">
    <source>
        <dbReference type="EMBL" id="ELY83625.1"/>
    </source>
</evidence>